<dbReference type="CDD" id="cd00082">
    <property type="entry name" value="HisKA"/>
    <property type="match status" value="1"/>
</dbReference>
<evidence type="ECO:0000256" key="2">
    <source>
        <dbReference type="ARBA" id="ARBA00004236"/>
    </source>
</evidence>
<dbReference type="EC" id="2.7.13.3" evidence="3"/>
<evidence type="ECO:0000256" key="8">
    <source>
        <dbReference type="ARBA" id="ARBA00022989"/>
    </source>
</evidence>
<organism evidence="15 16">
    <name type="scientific">Herbidospora solisilvae</name>
    <dbReference type="NCBI Taxonomy" id="2696284"/>
    <lineage>
        <taxon>Bacteria</taxon>
        <taxon>Bacillati</taxon>
        <taxon>Actinomycetota</taxon>
        <taxon>Actinomycetes</taxon>
        <taxon>Streptosporangiales</taxon>
        <taxon>Streptosporangiaceae</taxon>
        <taxon>Herbidospora</taxon>
    </lineage>
</organism>
<dbReference type="SUPFAM" id="SSF55874">
    <property type="entry name" value="ATPase domain of HSP90 chaperone/DNA topoisomerase II/histidine kinase"/>
    <property type="match status" value="1"/>
</dbReference>
<evidence type="ECO:0000256" key="6">
    <source>
        <dbReference type="ARBA" id="ARBA00022692"/>
    </source>
</evidence>
<evidence type="ECO:0000259" key="13">
    <source>
        <dbReference type="PROSITE" id="PS50109"/>
    </source>
</evidence>
<evidence type="ECO:0000259" key="14">
    <source>
        <dbReference type="PROSITE" id="PS50885"/>
    </source>
</evidence>
<feature type="transmembrane region" description="Helical" evidence="12">
    <location>
        <begin position="12"/>
        <end position="35"/>
    </location>
</feature>
<dbReference type="SMART" id="SM00387">
    <property type="entry name" value="HATPase_c"/>
    <property type="match status" value="1"/>
</dbReference>
<dbReference type="RefSeq" id="WP_161482744.1">
    <property type="nucleotide sequence ID" value="NZ_WXEW01000009.1"/>
</dbReference>
<dbReference type="InterPro" id="IPR003594">
    <property type="entry name" value="HATPase_dom"/>
</dbReference>
<reference evidence="15 16" key="1">
    <citation type="submission" date="2020-01" db="EMBL/GenBank/DDBJ databases">
        <title>Herbidospora sp. NEAU-GS84 nov., a novel actinomycete isolated from soil.</title>
        <authorList>
            <person name="Han L."/>
        </authorList>
    </citation>
    <scope>NUCLEOTIDE SEQUENCE [LARGE SCALE GENOMIC DNA]</scope>
    <source>
        <strain evidence="15 16">NEAU-GS84</strain>
    </source>
</reference>
<dbReference type="GO" id="GO:0005886">
    <property type="term" value="C:plasma membrane"/>
    <property type="evidence" value="ECO:0007669"/>
    <property type="project" value="UniProtKB-SubCell"/>
</dbReference>
<dbReference type="SMART" id="SM00388">
    <property type="entry name" value="HisKA"/>
    <property type="match status" value="1"/>
</dbReference>
<dbReference type="InterPro" id="IPR036097">
    <property type="entry name" value="HisK_dim/P_sf"/>
</dbReference>
<evidence type="ECO:0000256" key="9">
    <source>
        <dbReference type="ARBA" id="ARBA00023012"/>
    </source>
</evidence>
<dbReference type="InterPro" id="IPR003660">
    <property type="entry name" value="HAMP_dom"/>
</dbReference>
<dbReference type="InterPro" id="IPR003661">
    <property type="entry name" value="HisK_dim/P_dom"/>
</dbReference>
<dbReference type="GO" id="GO:0000155">
    <property type="term" value="F:phosphorelay sensor kinase activity"/>
    <property type="evidence" value="ECO:0007669"/>
    <property type="project" value="InterPro"/>
</dbReference>
<evidence type="ECO:0000256" key="10">
    <source>
        <dbReference type="ARBA" id="ARBA00023136"/>
    </source>
</evidence>
<feature type="region of interest" description="Disordered" evidence="11">
    <location>
        <begin position="444"/>
        <end position="479"/>
    </location>
</feature>
<dbReference type="Proteomes" id="UP000479526">
    <property type="component" value="Unassembled WGS sequence"/>
</dbReference>
<dbReference type="AlphaFoldDB" id="A0A7C9J771"/>
<comment type="subcellular location">
    <subcellularLocation>
        <location evidence="2">Cell membrane</location>
    </subcellularLocation>
</comment>
<keyword evidence="9" id="KW-0902">Two-component regulatory system</keyword>
<sequence length="507" mass="54715">MGRQRPSFRTRRTIATGVLMVLMCLGLSLLFLMYVGGKEGDKALQQGLSAWNNVEPLIPQGRLPSVLPHAEDEVVQVVDAHDKVVASSSQLAGQPAMATFHSTGDKLSTTRVLCPPAGLEGCRTVTSINVYQPDGIWSIYVATPTVPWYGNTTAVLLAIGTSLLVTTAVTAWVFRDITKAVKPVAAIQRQLADITAAQLERRVPVPGTYDTYEEVTVLAETVNGTLDRLEGAYERLRRFTSDASHDLRSPITAMRLQLDEALTYPDDADWPTVATTVLTGVDRLHAIVTDLLALARLDAGAPLSGEPTDLGRLAGDELDQRPHRTKIVRRLQPGVCVDCDRLRISRVLVNLLDNAERHAASQITVTVRAEEGTAVLEVLDDGAGIAVEDRERVFERFTRLEAGRDRDAGGTGLGLAIAREIANAHGGTLAVEDSDRGARFVLRLPHRESTSSVAPARPRQAADDTADRPPGRPTLVGRLGRATAIVIRDPRRAMAGGTSPGRRGARN</sequence>
<comment type="catalytic activity">
    <reaction evidence="1">
        <text>ATP + protein L-histidine = ADP + protein N-phospho-L-histidine.</text>
        <dbReference type="EC" id="2.7.13.3"/>
    </reaction>
</comment>
<evidence type="ECO:0000256" key="1">
    <source>
        <dbReference type="ARBA" id="ARBA00000085"/>
    </source>
</evidence>
<keyword evidence="8 12" id="KW-1133">Transmembrane helix</keyword>
<dbReference type="SMART" id="SM00304">
    <property type="entry name" value="HAMP"/>
    <property type="match status" value="1"/>
</dbReference>
<evidence type="ECO:0000256" key="11">
    <source>
        <dbReference type="SAM" id="MobiDB-lite"/>
    </source>
</evidence>
<comment type="caution">
    <text evidence="15">The sequence shown here is derived from an EMBL/GenBank/DDBJ whole genome shotgun (WGS) entry which is preliminary data.</text>
</comment>
<dbReference type="Gene3D" id="1.10.287.130">
    <property type="match status" value="1"/>
</dbReference>
<evidence type="ECO:0000313" key="15">
    <source>
        <dbReference type="EMBL" id="NAS25700.1"/>
    </source>
</evidence>
<dbReference type="EMBL" id="WXEW01000009">
    <property type="protein sequence ID" value="NAS25700.1"/>
    <property type="molecule type" value="Genomic_DNA"/>
</dbReference>
<dbReference type="PRINTS" id="PR00344">
    <property type="entry name" value="BCTRLSENSOR"/>
</dbReference>
<dbReference type="Pfam" id="PF00512">
    <property type="entry name" value="HisKA"/>
    <property type="match status" value="1"/>
</dbReference>
<dbReference type="InterPro" id="IPR005467">
    <property type="entry name" value="His_kinase_dom"/>
</dbReference>
<accession>A0A7C9J771</accession>
<dbReference type="PANTHER" id="PTHR45436:SF5">
    <property type="entry name" value="SENSOR HISTIDINE KINASE TRCS"/>
    <property type="match status" value="1"/>
</dbReference>
<proteinExistence type="predicted"/>
<evidence type="ECO:0000313" key="16">
    <source>
        <dbReference type="Proteomes" id="UP000479526"/>
    </source>
</evidence>
<feature type="compositionally biased region" description="Basic and acidic residues" evidence="11">
    <location>
        <begin position="460"/>
        <end position="470"/>
    </location>
</feature>
<dbReference type="InterPro" id="IPR050428">
    <property type="entry name" value="TCS_sensor_his_kinase"/>
</dbReference>
<protein>
    <recommendedName>
        <fullName evidence="3">histidine kinase</fullName>
        <ecNumber evidence="3">2.7.13.3</ecNumber>
    </recommendedName>
</protein>
<evidence type="ECO:0000256" key="5">
    <source>
        <dbReference type="ARBA" id="ARBA00022679"/>
    </source>
</evidence>
<evidence type="ECO:0000256" key="12">
    <source>
        <dbReference type="SAM" id="Phobius"/>
    </source>
</evidence>
<feature type="transmembrane region" description="Helical" evidence="12">
    <location>
        <begin position="154"/>
        <end position="174"/>
    </location>
</feature>
<name>A0A7C9J771_9ACTN</name>
<gene>
    <name evidence="15" type="ORF">GT755_28945</name>
</gene>
<keyword evidence="7 15" id="KW-0418">Kinase</keyword>
<keyword evidence="5" id="KW-0808">Transferase</keyword>
<keyword evidence="10 12" id="KW-0472">Membrane</keyword>
<dbReference type="Pfam" id="PF02518">
    <property type="entry name" value="HATPase_c"/>
    <property type="match status" value="1"/>
</dbReference>
<keyword evidence="16" id="KW-1185">Reference proteome</keyword>
<evidence type="ECO:0000256" key="7">
    <source>
        <dbReference type="ARBA" id="ARBA00022777"/>
    </source>
</evidence>
<feature type="domain" description="HAMP" evidence="14">
    <location>
        <begin position="178"/>
        <end position="234"/>
    </location>
</feature>
<keyword evidence="4" id="KW-0597">Phosphoprotein</keyword>
<dbReference type="SUPFAM" id="SSF47384">
    <property type="entry name" value="Homodimeric domain of signal transducing histidine kinase"/>
    <property type="match status" value="1"/>
</dbReference>
<dbReference type="InterPro" id="IPR036890">
    <property type="entry name" value="HATPase_C_sf"/>
</dbReference>
<dbReference type="Gene3D" id="3.30.565.10">
    <property type="entry name" value="Histidine kinase-like ATPase, C-terminal domain"/>
    <property type="match status" value="1"/>
</dbReference>
<dbReference type="InterPro" id="IPR004358">
    <property type="entry name" value="Sig_transdc_His_kin-like_C"/>
</dbReference>
<evidence type="ECO:0000256" key="4">
    <source>
        <dbReference type="ARBA" id="ARBA00022553"/>
    </source>
</evidence>
<dbReference type="Gene3D" id="6.10.340.10">
    <property type="match status" value="1"/>
</dbReference>
<dbReference type="CDD" id="cd00075">
    <property type="entry name" value="HATPase"/>
    <property type="match status" value="1"/>
</dbReference>
<feature type="domain" description="Histidine kinase" evidence="13">
    <location>
        <begin position="242"/>
        <end position="448"/>
    </location>
</feature>
<dbReference type="PROSITE" id="PS50885">
    <property type="entry name" value="HAMP"/>
    <property type="match status" value="1"/>
</dbReference>
<dbReference type="PROSITE" id="PS50109">
    <property type="entry name" value="HIS_KIN"/>
    <property type="match status" value="1"/>
</dbReference>
<evidence type="ECO:0000256" key="3">
    <source>
        <dbReference type="ARBA" id="ARBA00012438"/>
    </source>
</evidence>
<dbReference type="PANTHER" id="PTHR45436">
    <property type="entry name" value="SENSOR HISTIDINE KINASE YKOH"/>
    <property type="match status" value="1"/>
</dbReference>
<keyword evidence="6 12" id="KW-0812">Transmembrane</keyword>